<keyword evidence="1" id="KW-0175">Coiled coil</keyword>
<dbReference type="Gene3D" id="1.20.5.340">
    <property type="match status" value="1"/>
</dbReference>
<accession>A0ABT6D2L1</accession>
<dbReference type="Gene3D" id="1.20.1060.20">
    <property type="match status" value="1"/>
</dbReference>
<proteinExistence type="predicted"/>
<feature type="coiled-coil region" evidence="1">
    <location>
        <begin position="67"/>
        <end position="101"/>
    </location>
</feature>
<feature type="domain" description="SMC hinge" evidence="2">
    <location>
        <begin position="124"/>
        <end position="183"/>
    </location>
</feature>
<feature type="non-terminal residue" evidence="3">
    <location>
        <position position="187"/>
    </location>
</feature>
<feature type="non-terminal residue" evidence="3">
    <location>
        <position position="1"/>
    </location>
</feature>
<feature type="coiled-coil region" evidence="1">
    <location>
        <begin position="4"/>
        <end position="38"/>
    </location>
</feature>
<organism evidence="3 4">
    <name type="scientific">Arthrobacter vasquezii</name>
    <dbReference type="NCBI Taxonomy" id="2977629"/>
    <lineage>
        <taxon>Bacteria</taxon>
        <taxon>Bacillati</taxon>
        <taxon>Actinomycetota</taxon>
        <taxon>Actinomycetes</taxon>
        <taxon>Micrococcales</taxon>
        <taxon>Micrococcaceae</taxon>
        <taxon>Arthrobacter</taxon>
    </lineage>
</organism>
<evidence type="ECO:0000313" key="3">
    <source>
        <dbReference type="EMBL" id="MDF9279672.1"/>
    </source>
</evidence>
<sequence>REGLAKLSGQVGAARSRVEAAEAELGRLRESVVEVAERRRRAQSEFTALESQVAGAEEGEEGLDADYEEAGAALDAVLERLEDLKAQERSAERERGALQARVEALRLGLERKDGSRTLLAAGMDGVLGPVAGLLTVEPGYEAAIAAALGSLSEGVAVESLGAAGAALQRMKDDDAGRVELLVAVPAG</sequence>
<dbReference type="Proteomes" id="UP001220456">
    <property type="component" value="Unassembled WGS sequence"/>
</dbReference>
<name>A0ABT6D2L1_9MICC</name>
<evidence type="ECO:0000256" key="1">
    <source>
        <dbReference type="SAM" id="Coils"/>
    </source>
</evidence>
<dbReference type="InterPro" id="IPR036277">
    <property type="entry name" value="SMC_hinge_sf"/>
</dbReference>
<protein>
    <submittedName>
        <fullName evidence="3">Chromosome segregation protein SMC</fullName>
    </submittedName>
</protein>
<reference evidence="3 4" key="1">
    <citation type="journal article" date="2023" name="Int. J. Syst. Evol. Microbiol.">
        <title>Arthrobacter vasquezii sp. nov., isolated from a soil sample from Union Glacier, Antarctica.</title>
        <authorList>
            <person name="Valenzuela-Ibaceta F."/>
            <person name="Carrasco V."/>
            <person name="Lagos-Moraga S."/>
            <person name="Dietz-Vargas C."/>
            <person name="Navarro C.A."/>
            <person name="Perez-Donoso J.M."/>
        </authorList>
    </citation>
    <scope>NUCLEOTIDE SEQUENCE [LARGE SCALE GENOMIC DNA]</scope>
    <source>
        <strain evidence="3 4">EH-1B-1</strain>
    </source>
</reference>
<evidence type="ECO:0000259" key="2">
    <source>
        <dbReference type="Pfam" id="PF06470"/>
    </source>
</evidence>
<dbReference type="EMBL" id="JAROKN010000136">
    <property type="protein sequence ID" value="MDF9279672.1"/>
    <property type="molecule type" value="Genomic_DNA"/>
</dbReference>
<dbReference type="InterPro" id="IPR010935">
    <property type="entry name" value="SMC_hinge"/>
</dbReference>
<evidence type="ECO:0000313" key="4">
    <source>
        <dbReference type="Proteomes" id="UP001220456"/>
    </source>
</evidence>
<dbReference type="SUPFAM" id="SSF75553">
    <property type="entry name" value="Smc hinge domain"/>
    <property type="match status" value="1"/>
</dbReference>
<dbReference type="Pfam" id="PF06470">
    <property type="entry name" value="SMC_hinge"/>
    <property type="match status" value="1"/>
</dbReference>
<keyword evidence="4" id="KW-1185">Reference proteome</keyword>
<comment type="caution">
    <text evidence="3">The sequence shown here is derived from an EMBL/GenBank/DDBJ whole genome shotgun (WGS) entry which is preliminary data.</text>
</comment>
<gene>
    <name evidence="3" type="ORF">P4U43_17965</name>
</gene>